<dbReference type="KEGG" id="psua:FLK61_31635"/>
<dbReference type="InterPro" id="IPR001466">
    <property type="entry name" value="Beta-lactam-related"/>
</dbReference>
<reference evidence="4" key="1">
    <citation type="submission" date="2019-07" db="EMBL/GenBank/DDBJ databases">
        <title>Bacillus alkalisoli sp. nov. isolated from saline soil.</title>
        <authorList>
            <person name="Sun J.-Q."/>
            <person name="Xu L."/>
        </authorList>
    </citation>
    <scope>NUCLEOTIDE SEQUENCE [LARGE SCALE GENOMIC DNA]</scope>
    <source>
        <strain evidence="4">M4U3P1</strain>
    </source>
</reference>
<proteinExistence type="predicted"/>
<evidence type="ECO:0000256" key="1">
    <source>
        <dbReference type="SAM" id="Phobius"/>
    </source>
</evidence>
<accession>A0A859FD28</accession>
<dbReference type="Pfam" id="PF00144">
    <property type="entry name" value="Beta-lactamase"/>
    <property type="match status" value="1"/>
</dbReference>
<feature type="domain" description="Beta-lactamase-related" evidence="2">
    <location>
        <begin position="64"/>
        <end position="322"/>
    </location>
</feature>
<sequence>MIKVYTKIIKVLIVTILVLVGLFMYVYLSMDSSSETTWETHESLESAGFNPAALEQARNYYESLNSTAAMVIYEGKVLFSWGDVTKNTNAHSVRKSFISALIGNEIERGTLSLEQTLEDLSVEDDTPLTSLEKRANLSHLMTSSSGVYLPAGEESFGMRLSRPARGSNFPGQHYYYNNWDFNVLGTIYNQQTERDVFEDFYENIAVPLGMEDFSLSNTYYKHEDRRSRHPSYLFRMSARDMARFGQLYLQEGEWEGEQLVSKEWIKESTSAQKTVPSNSVFDYGYLWWVSTTPPYSDLGLYSAVGRYGQSIDIVPELDLVFVHRVDSTTLTHQFTRSSVNELQRLQLLQLILDARRS</sequence>
<feature type="transmembrane region" description="Helical" evidence="1">
    <location>
        <begin position="7"/>
        <end position="28"/>
    </location>
</feature>
<keyword evidence="4" id="KW-1185">Reference proteome</keyword>
<dbReference type="AlphaFoldDB" id="A0A859FD28"/>
<gene>
    <name evidence="3" type="ORF">FLK61_31635</name>
</gene>
<dbReference type="InterPro" id="IPR050789">
    <property type="entry name" value="Diverse_Enzym_Activities"/>
</dbReference>
<keyword evidence="3" id="KW-0378">Hydrolase</keyword>
<keyword evidence="1" id="KW-0812">Transmembrane</keyword>
<protein>
    <submittedName>
        <fullName evidence="3">Serine hydrolase</fullName>
    </submittedName>
</protein>
<evidence type="ECO:0000259" key="2">
    <source>
        <dbReference type="Pfam" id="PF00144"/>
    </source>
</evidence>
<dbReference type="Proteomes" id="UP000318138">
    <property type="component" value="Chromosome"/>
</dbReference>
<dbReference type="SUPFAM" id="SSF56601">
    <property type="entry name" value="beta-lactamase/transpeptidase-like"/>
    <property type="match status" value="1"/>
</dbReference>
<dbReference type="PANTHER" id="PTHR43283">
    <property type="entry name" value="BETA-LACTAMASE-RELATED"/>
    <property type="match status" value="1"/>
</dbReference>
<keyword evidence="1" id="KW-1133">Transmembrane helix</keyword>
<keyword evidence="1" id="KW-0472">Membrane</keyword>
<dbReference type="GO" id="GO:0016787">
    <property type="term" value="F:hydrolase activity"/>
    <property type="evidence" value="ECO:0007669"/>
    <property type="project" value="UniProtKB-KW"/>
</dbReference>
<organism evidence="3 4">
    <name type="scientific">Paenalkalicoccus suaedae</name>
    <dbReference type="NCBI Taxonomy" id="2592382"/>
    <lineage>
        <taxon>Bacteria</taxon>
        <taxon>Bacillati</taxon>
        <taxon>Bacillota</taxon>
        <taxon>Bacilli</taxon>
        <taxon>Bacillales</taxon>
        <taxon>Bacillaceae</taxon>
        <taxon>Paenalkalicoccus</taxon>
    </lineage>
</organism>
<name>A0A859FD28_9BACI</name>
<dbReference type="Gene3D" id="3.40.710.10">
    <property type="entry name" value="DD-peptidase/beta-lactamase superfamily"/>
    <property type="match status" value="1"/>
</dbReference>
<evidence type="ECO:0000313" key="3">
    <source>
        <dbReference type="EMBL" id="QKS71263.1"/>
    </source>
</evidence>
<dbReference type="InterPro" id="IPR012338">
    <property type="entry name" value="Beta-lactam/transpept-like"/>
</dbReference>
<dbReference type="PANTHER" id="PTHR43283:SF7">
    <property type="entry name" value="BETA-LACTAMASE-RELATED DOMAIN-CONTAINING PROTEIN"/>
    <property type="match status" value="1"/>
</dbReference>
<dbReference type="EMBL" id="CP041372">
    <property type="protein sequence ID" value="QKS71263.1"/>
    <property type="molecule type" value="Genomic_DNA"/>
</dbReference>
<evidence type="ECO:0000313" key="4">
    <source>
        <dbReference type="Proteomes" id="UP000318138"/>
    </source>
</evidence>